<dbReference type="AlphaFoldDB" id="A0AA35VBB6"/>
<dbReference type="Proteomes" id="UP001176960">
    <property type="component" value="Unassembled WGS sequence"/>
</dbReference>
<dbReference type="EMBL" id="CATKSH010000011">
    <property type="protein sequence ID" value="CAI9121141.1"/>
    <property type="molecule type" value="Genomic_DNA"/>
</dbReference>
<feature type="transmembrane region" description="Helical" evidence="1">
    <location>
        <begin position="245"/>
        <end position="264"/>
    </location>
</feature>
<keyword evidence="1" id="KW-0812">Transmembrane</keyword>
<dbReference type="GO" id="GO:0043190">
    <property type="term" value="C:ATP-binding cassette (ABC) transporter complex"/>
    <property type="evidence" value="ECO:0007669"/>
    <property type="project" value="InterPro"/>
</dbReference>
<organism evidence="2 3">
    <name type="scientific">Brytella acorum</name>
    <dbReference type="NCBI Taxonomy" id="2959299"/>
    <lineage>
        <taxon>Bacteria</taxon>
        <taxon>Pseudomonadati</taxon>
        <taxon>Pseudomonadota</taxon>
        <taxon>Alphaproteobacteria</taxon>
        <taxon>Acetobacterales</taxon>
        <taxon>Acetobacteraceae</taxon>
        <taxon>Brytella</taxon>
    </lineage>
</organism>
<dbReference type="RefSeq" id="WP_289841736.1">
    <property type="nucleotide sequence ID" value="NZ_CATKSH010000011.1"/>
</dbReference>
<proteinExistence type="predicted"/>
<dbReference type="PANTHER" id="PTHR30188">
    <property type="entry name" value="ABC TRANSPORTER PERMEASE PROTEIN-RELATED"/>
    <property type="match status" value="1"/>
</dbReference>
<gene>
    <name evidence="2" type="ORF">LMG32879_001987</name>
</gene>
<feature type="transmembrane region" description="Helical" evidence="1">
    <location>
        <begin position="97"/>
        <end position="117"/>
    </location>
</feature>
<feature type="transmembrane region" description="Helical" evidence="1">
    <location>
        <begin position="155"/>
        <end position="180"/>
    </location>
</feature>
<name>A0AA35VBB6_9PROT</name>
<keyword evidence="1" id="KW-0472">Membrane</keyword>
<dbReference type="Pfam" id="PF02405">
    <property type="entry name" value="MlaE"/>
    <property type="match status" value="1"/>
</dbReference>
<feature type="transmembrane region" description="Helical" evidence="1">
    <location>
        <begin position="59"/>
        <end position="85"/>
    </location>
</feature>
<keyword evidence="1" id="KW-1133">Transmembrane helix</keyword>
<comment type="caution">
    <text evidence="2">The sequence shown here is derived from an EMBL/GenBank/DDBJ whole genome shotgun (WGS) entry which is preliminary data.</text>
</comment>
<feature type="transmembrane region" description="Helical" evidence="1">
    <location>
        <begin position="214"/>
        <end position="233"/>
    </location>
</feature>
<evidence type="ECO:0000256" key="1">
    <source>
        <dbReference type="SAM" id="Phobius"/>
    </source>
</evidence>
<dbReference type="PANTHER" id="PTHR30188:SF4">
    <property type="entry name" value="PROTEIN TRIGALACTOSYLDIACYLGLYCEROL 1, CHLOROPLASTIC"/>
    <property type="match status" value="1"/>
</dbReference>
<sequence length="265" mass="29067">MIEKIRAFLHGLGAMTRRQLRFSLMLVGVGWGVLREAIRPNSWRRSVRMEYRHSLRAAAGGGIVSTLVVSALTGFGIVAQTIYWLNVVGMEATTDSILATVLVREIAPVLVGIILLGRNGMLGLTQIGMLTMGGQMRTFEAEGIDPFLFFMVPRALAMTLASFALGMLFSIVSLSVGYIVCWAENIVTQSIWSFLYDILRALEPRDYVSIPLKFLLSGFFVSLSCTLTGMDVTRDDDIATLMPRGFARGIMVLMVINVALTVGFA</sequence>
<dbReference type="InterPro" id="IPR030802">
    <property type="entry name" value="Permease_MalE"/>
</dbReference>
<evidence type="ECO:0000313" key="3">
    <source>
        <dbReference type="Proteomes" id="UP001176960"/>
    </source>
</evidence>
<protein>
    <submittedName>
        <fullName evidence="2">ABC transporter permease</fullName>
    </submittedName>
</protein>
<accession>A0AA35VBB6</accession>
<dbReference type="GO" id="GO:0005548">
    <property type="term" value="F:phospholipid transporter activity"/>
    <property type="evidence" value="ECO:0007669"/>
    <property type="project" value="TreeGrafter"/>
</dbReference>
<reference evidence="2" key="1">
    <citation type="submission" date="2023-03" db="EMBL/GenBank/DDBJ databases">
        <authorList>
            <person name="Cleenwerck I."/>
        </authorList>
    </citation>
    <scope>NUCLEOTIDE SEQUENCE</scope>
    <source>
        <strain evidence="2">LMG 32879</strain>
    </source>
</reference>
<evidence type="ECO:0000313" key="2">
    <source>
        <dbReference type="EMBL" id="CAI9121141.1"/>
    </source>
</evidence>
<keyword evidence="3" id="KW-1185">Reference proteome</keyword>
<feature type="transmembrane region" description="Helical" evidence="1">
    <location>
        <begin position="20"/>
        <end position="38"/>
    </location>
</feature>